<keyword evidence="2" id="KW-0963">Cytoplasm</keyword>
<comment type="similarity">
    <text evidence="1 4">Belongs to the peptidase S14 family.</text>
</comment>
<evidence type="ECO:0000256" key="2">
    <source>
        <dbReference type="ARBA" id="ARBA00022490"/>
    </source>
</evidence>
<dbReference type="PANTHER" id="PTHR10381:SF70">
    <property type="entry name" value="ATP-DEPENDENT CLP PROTEASE PROTEOLYTIC SUBUNIT"/>
    <property type="match status" value="1"/>
</dbReference>
<dbReference type="InterPro" id="IPR001907">
    <property type="entry name" value="ClpP"/>
</dbReference>
<name>A0ABP0VF87_9BRYO</name>
<dbReference type="SUPFAM" id="SSF52096">
    <property type="entry name" value="ClpP/crotonase"/>
    <property type="match status" value="1"/>
</dbReference>
<dbReference type="Proteomes" id="UP001497444">
    <property type="component" value="Unassembled WGS sequence"/>
</dbReference>
<evidence type="ECO:0000256" key="3">
    <source>
        <dbReference type="ARBA" id="ARBA00022801"/>
    </source>
</evidence>
<evidence type="ECO:0000313" key="5">
    <source>
        <dbReference type="EMBL" id="CAK9253113.1"/>
    </source>
</evidence>
<reference evidence="5" key="1">
    <citation type="submission" date="2024-02" db="EMBL/GenBank/DDBJ databases">
        <authorList>
            <consortium name="ELIXIR-Norway"/>
            <consortium name="Elixir Norway"/>
        </authorList>
    </citation>
    <scope>NUCLEOTIDE SEQUENCE</scope>
</reference>
<dbReference type="Pfam" id="PF00574">
    <property type="entry name" value="CLP_protease"/>
    <property type="match status" value="1"/>
</dbReference>
<comment type="caution">
    <text evidence="5">The sequence shown here is derived from an EMBL/GenBank/DDBJ whole genome shotgun (WGS) entry which is preliminary data.</text>
</comment>
<dbReference type="InterPro" id="IPR023562">
    <property type="entry name" value="ClpP/TepA"/>
</dbReference>
<protein>
    <recommendedName>
        <fullName evidence="4">ATP-dependent Clp protease proteolytic subunit</fullName>
    </recommendedName>
</protein>
<sequence>MNEGGCDYLMAERAIKNIHILESVNKEPIFILMNNIGGDEYHGFAIYDAIKACESHVTIKVFGHAMSMGSIILQAADDRIMAPTSRQMIHYGTWGVVDHAKTTQKWAKEGEKIDKWIEQMYLAKMKEKNSHFTLARLQRMLDHDTFLTAKESVECGLADKVLGDE</sequence>
<accession>A0ABP0VF87</accession>
<dbReference type="PRINTS" id="PR00127">
    <property type="entry name" value="CLPPROTEASEP"/>
</dbReference>
<dbReference type="PANTHER" id="PTHR10381">
    <property type="entry name" value="ATP-DEPENDENT CLP PROTEASE PROTEOLYTIC SUBUNIT"/>
    <property type="match status" value="1"/>
</dbReference>
<gene>
    <name evidence="5" type="ORF">CSSPJE1EN1_LOCUS28491</name>
</gene>
<keyword evidence="6" id="KW-1185">Reference proteome</keyword>
<keyword evidence="3" id="KW-0378">Hydrolase</keyword>
<dbReference type="InterPro" id="IPR029045">
    <property type="entry name" value="ClpP/crotonase-like_dom_sf"/>
</dbReference>
<evidence type="ECO:0000256" key="4">
    <source>
        <dbReference type="RuleBase" id="RU003567"/>
    </source>
</evidence>
<dbReference type="EMBL" id="CAXAQS010000779">
    <property type="protein sequence ID" value="CAK9253113.1"/>
    <property type="molecule type" value="Genomic_DNA"/>
</dbReference>
<evidence type="ECO:0000256" key="1">
    <source>
        <dbReference type="ARBA" id="ARBA00007039"/>
    </source>
</evidence>
<organism evidence="5 6">
    <name type="scientific">Sphagnum jensenii</name>
    <dbReference type="NCBI Taxonomy" id="128206"/>
    <lineage>
        <taxon>Eukaryota</taxon>
        <taxon>Viridiplantae</taxon>
        <taxon>Streptophyta</taxon>
        <taxon>Embryophyta</taxon>
        <taxon>Bryophyta</taxon>
        <taxon>Sphagnophytina</taxon>
        <taxon>Sphagnopsida</taxon>
        <taxon>Sphagnales</taxon>
        <taxon>Sphagnaceae</taxon>
        <taxon>Sphagnum</taxon>
    </lineage>
</organism>
<proteinExistence type="inferred from homology"/>
<dbReference type="Gene3D" id="3.90.226.10">
    <property type="entry name" value="2-enoyl-CoA Hydratase, Chain A, domain 1"/>
    <property type="match status" value="1"/>
</dbReference>
<evidence type="ECO:0000313" key="6">
    <source>
        <dbReference type="Proteomes" id="UP001497444"/>
    </source>
</evidence>